<feature type="compositionally biased region" description="Polar residues" evidence="2">
    <location>
        <begin position="455"/>
        <end position="480"/>
    </location>
</feature>
<comment type="caution">
    <text evidence="3">The sequence shown here is derived from an EMBL/GenBank/DDBJ whole genome shotgun (WGS) entry which is preliminary data.</text>
</comment>
<reference evidence="3 4" key="1">
    <citation type="journal article" date="2015" name="Genome Announc.">
        <title>Expanding the biotechnology potential of lactobacilli through comparative genomics of 213 strains and associated genera.</title>
        <authorList>
            <person name="Sun Z."/>
            <person name="Harris H.M."/>
            <person name="McCann A."/>
            <person name="Guo C."/>
            <person name="Argimon S."/>
            <person name="Zhang W."/>
            <person name="Yang X."/>
            <person name="Jeffery I.B."/>
            <person name="Cooney J.C."/>
            <person name="Kagawa T.F."/>
            <person name="Liu W."/>
            <person name="Song Y."/>
            <person name="Salvetti E."/>
            <person name="Wrobel A."/>
            <person name="Rasinkangas P."/>
            <person name="Parkhill J."/>
            <person name="Rea M.C."/>
            <person name="O'Sullivan O."/>
            <person name="Ritari J."/>
            <person name="Douillard F.P."/>
            <person name="Paul Ross R."/>
            <person name="Yang R."/>
            <person name="Briner A.E."/>
            <person name="Felis G.E."/>
            <person name="de Vos W.M."/>
            <person name="Barrangou R."/>
            <person name="Klaenhammer T.R."/>
            <person name="Caufield P.W."/>
            <person name="Cui Y."/>
            <person name="Zhang H."/>
            <person name="O'Toole P.W."/>
        </authorList>
    </citation>
    <scope>NUCLEOTIDE SEQUENCE [LARGE SCALE GENOMIC DNA]</scope>
    <source>
        <strain evidence="3 4">DSM 15833</strain>
    </source>
</reference>
<dbReference type="AlphaFoldDB" id="A0A0R1THB4"/>
<feature type="region of interest" description="Disordered" evidence="2">
    <location>
        <begin position="425"/>
        <end position="490"/>
    </location>
</feature>
<keyword evidence="1" id="KW-0175">Coiled coil</keyword>
<feature type="region of interest" description="Disordered" evidence="2">
    <location>
        <begin position="1008"/>
        <end position="1036"/>
    </location>
</feature>
<gene>
    <name evidence="3" type="ORF">FC36_GL001148</name>
</gene>
<organism evidence="3 4">
    <name type="scientific">Ligilactobacillus equi DSM 15833 = JCM 10991</name>
    <dbReference type="NCBI Taxonomy" id="1423740"/>
    <lineage>
        <taxon>Bacteria</taxon>
        <taxon>Bacillati</taxon>
        <taxon>Bacillota</taxon>
        <taxon>Bacilli</taxon>
        <taxon>Lactobacillales</taxon>
        <taxon>Lactobacillaceae</taxon>
        <taxon>Ligilactobacillus</taxon>
    </lineage>
</organism>
<protein>
    <submittedName>
        <fullName evidence="3">Uncharacterized protein</fullName>
    </submittedName>
</protein>
<evidence type="ECO:0000313" key="4">
    <source>
        <dbReference type="Proteomes" id="UP000051048"/>
    </source>
</evidence>
<feature type="coiled-coil region" evidence="1">
    <location>
        <begin position="699"/>
        <end position="726"/>
    </location>
</feature>
<proteinExistence type="predicted"/>
<evidence type="ECO:0000256" key="1">
    <source>
        <dbReference type="SAM" id="Coils"/>
    </source>
</evidence>
<feature type="compositionally biased region" description="Polar residues" evidence="2">
    <location>
        <begin position="1008"/>
        <end position="1024"/>
    </location>
</feature>
<feature type="region of interest" description="Disordered" evidence="2">
    <location>
        <begin position="960"/>
        <end position="979"/>
    </location>
</feature>
<accession>A0A0R1THB4</accession>
<dbReference type="Proteomes" id="UP000051048">
    <property type="component" value="Unassembled WGS sequence"/>
</dbReference>
<dbReference type="EMBL" id="AZFH01000157">
    <property type="protein sequence ID" value="KRL78099.1"/>
    <property type="molecule type" value="Genomic_DNA"/>
</dbReference>
<evidence type="ECO:0000256" key="2">
    <source>
        <dbReference type="SAM" id="MobiDB-lite"/>
    </source>
</evidence>
<dbReference type="RefSeq" id="WP_056986840.1">
    <property type="nucleotide sequence ID" value="NZ_AZFH01000157.1"/>
</dbReference>
<dbReference type="PATRIC" id="fig|1423740.3.peg.1238"/>
<sequence length="1036" mass="119832">MQTERQKDALIASLTLALYTKGKDGKFDKEEFDKYLDATLKNDILSYYDDIHSSTRKAQVEEYINALPKKEAQIGQDLKKTINFKYEAEFPDYVKYMSNLDIYSKKRTPKEDWNKPSSNGKFSPMQRMEHRFNVAYGRQISSAYLADMKSTLKDNHILYLAQKFERRYGQKLDNNWIQENIVDHINNKIPDDKIDTFTSDLKLSDDTLQKINSSTYTNYKKSNYQMYLMNNTEKKQAEITDESVFTLGENDLTVPIELFGNIQEEAKEKYYKDHPNEKPSNSDVLDGLGRSFWKNKIDELEIERSYHKAKDNHKIQEKVSNKKKKLPNKQQATYSQDIVAEDATNNIDGVDYTKSSNVKDSSKVNNYNNSFDNTPEYNNDELVSLEENIPPAPENNNDYYYNIPLEDPNGQMQFDEFGYPINDNFVFDDNAPLPDLPNEDEIPPFEDIPPYDYEQTANSSDNSNKPTSRKSATNPTNEVTNADIKQKNENARKELANAKIRQDLLEELEKNEIIDKLWDKYRNSDVTLNSLLKQRNYDIQEATVLMAAYDRFNGKYTVGSLNDFADSRGEENKPLGLIESDYYKELEKQEETYKKNTFQTDVIDTILNDEFLNSVDISKDKEYFTDKLQEKFNDVLVYQTAKDLVDNKSISKASRNKFERTMEIVQRPKFEKFRELSAEYRMVTPGFLEQVDDVPLEHDEVVENNYNKLNAKIKKYEKENQINTEIGNKKTVQPKEDSFVNLFSDKNDLIINDYNLGKADKLIYTKKNFSQDNNTNLLKINRKINERSQDILKSIDNGAKVITNLKSIKALHEERPDLDLYYPKYDAKQKQYVGLVKYEETKPKSDNKITEITNNNPRIFNYTKEDLEFVDSNVSQGSRIIPQNDRFGVKVNDNKVSETTTNPKIPVYSRNKDASDKTKNNLSQLASGDIVIVNESNANIVRELRPDVKVLSPGAKKYNSEAKREVGPANGFVDHTPNINIPPAQLSQALQNASYDPNHVRAAQASNQYDNLQENNTIPVSSTEQFEDANDEFELQ</sequence>
<feature type="compositionally biased region" description="Acidic residues" evidence="2">
    <location>
        <begin position="1025"/>
        <end position="1036"/>
    </location>
</feature>
<name>A0A0R1THB4_9LACO</name>
<evidence type="ECO:0000313" key="3">
    <source>
        <dbReference type="EMBL" id="KRL78099.1"/>
    </source>
</evidence>